<keyword evidence="2" id="KW-1185">Reference proteome</keyword>
<accession>A0ACC1IHY1</accession>
<name>A0ACC1IHY1_9FUNG</name>
<organism evidence="1 2">
    <name type="scientific">Kickxella alabastrina</name>
    <dbReference type="NCBI Taxonomy" id="61397"/>
    <lineage>
        <taxon>Eukaryota</taxon>
        <taxon>Fungi</taxon>
        <taxon>Fungi incertae sedis</taxon>
        <taxon>Zoopagomycota</taxon>
        <taxon>Kickxellomycotina</taxon>
        <taxon>Kickxellomycetes</taxon>
        <taxon>Kickxellales</taxon>
        <taxon>Kickxellaceae</taxon>
        <taxon>Kickxella</taxon>
    </lineage>
</organism>
<sequence length="402" mass="44990">MATPVFPKPGEFASDKRVQLVEETGCFIFTDANDGMEYEFDSTKGAWFPMWNDVLMEQQQSAYGAEKNEECVGDATEASEKHSGTKRKANDTRKSRENTSVYISGLPSDTTEAEVAEYFSQCGAIMPDIITNKPRVKLYCHKDGRIKGDALVTYFKSPSVKLAVDILDDSQFRATSQLRISVQEAKFDANKDNKGPEASAPKKARVDTKLVQKRLGQLERKLDWSEEEKQTADRYKRTVILEHMFTLAELEEDITLLLDLPEDVRSECEKIGSVSSVKVYDLSEEGAISVKFKDELSAQACVKAMNGRFFGGRQVKAAIYNGHKRYRFSGKDAGLTNSTNEPDSGGQSKGKGRNDSRDNNDDDDDDDGDSDGDGDDNNCDSKDADKDHQRMERYAQWLESEN</sequence>
<evidence type="ECO:0000313" key="2">
    <source>
        <dbReference type="Proteomes" id="UP001150581"/>
    </source>
</evidence>
<proteinExistence type="predicted"/>
<dbReference type="Proteomes" id="UP001150581">
    <property type="component" value="Unassembled WGS sequence"/>
</dbReference>
<evidence type="ECO:0000313" key="1">
    <source>
        <dbReference type="EMBL" id="KAJ1893740.1"/>
    </source>
</evidence>
<reference evidence="1" key="1">
    <citation type="submission" date="2022-07" db="EMBL/GenBank/DDBJ databases">
        <title>Phylogenomic reconstructions and comparative analyses of Kickxellomycotina fungi.</title>
        <authorList>
            <person name="Reynolds N.K."/>
            <person name="Stajich J.E."/>
            <person name="Barry K."/>
            <person name="Grigoriev I.V."/>
            <person name="Crous P."/>
            <person name="Smith M.E."/>
        </authorList>
    </citation>
    <scope>NUCLEOTIDE SEQUENCE</scope>
    <source>
        <strain evidence="1">Benny 63K</strain>
    </source>
</reference>
<gene>
    <name evidence="1" type="ORF">LPJ66_005579</name>
</gene>
<dbReference type="EMBL" id="JANBPG010000793">
    <property type="protein sequence ID" value="KAJ1893740.1"/>
    <property type="molecule type" value="Genomic_DNA"/>
</dbReference>
<comment type="caution">
    <text evidence="1">The sequence shown here is derived from an EMBL/GenBank/DDBJ whole genome shotgun (WGS) entry which is preliminary data.</text>
</comment>
<protein>
    <submittedName>
        <fullName evidence="1">Uncharacterized protein</fullName>
    </submittedName>
</protein>